<reference evidence="1 2" key="1">
    <citation type="submission" date="2017-07" db="EMBL/GenBank/DDBJ databases">
        <title>Complete Genome Sequence of the cosmetic ferment Vitreoscilla filiformis (ATCC15551).</title>
        <authorList>
            <person name="Contreras S."/>
            <person name="Sagory-Zalkind P."/>
            <person name="Blanquart H."/>
            <person name="Iltis A."/>
            <person name="Morand S.C."/>
        </authorList>
    </citation>
    <scope>NUCLEOTIDE SEQUENCE [LARGE SCALE GENOMIC DNA]</scope>
    <source>
        <strain evidence="1 2">ATCC 15551</strain>
    </source>
</reference>
<dbReference type="PANTHER" id="PTHR36302">
    <property type="entry name" value="BLR7088 PROTEIN"/>
    <property type="match status" value="1"/>
</dbReference>
<sequence length="130" mass="13571">MRLGDLVLDHPYVVASTTDGTVALLHMKALRNTGAQADRLLGGHSPAAAAVTLYQHTADGQGGSVMRAAAALPLPAGSELALRHGPQSAGHLMLQGLRQPLRVGDTLSITLRFEKAGEVTFDASVVRPRS</sequence>
<dbReference type="InterPro" id="IPR058248">
    <property type="entry name" value="Lxx211020-like"/>
</dbReference>
<organism evidence="1 2">
    <name type="scientific">Vitreoscilla filiformis</name>
    <dbReference type="NCBI Taxonomy" id="63"/>
    <lineage>
        <taxon>Bacteria</taxon>
        <taxon>Pseudomonadati</taxon>
        <taxon>Pseudomonadota</taxon>
        <taxon>Betaproteobacteria</taxon>
        <taxon>Neisseriales</taxon>
        <taxon>Neisseriaceae</taxon>
        <taxon>Vitreoscilla</taxon>
    </lineage>
</organism>
<dbReference type="Gene3D" id="2.60.40.1890">
    <property type="entry name" value="PCu(A)C copper chaperone"/>
    <property type="match status" value="1"/>
</dbReference>
<proteinExistence type="predicted"/>
<dbReference type="KEGG" id="vff:VITFI_CDS0854"/>
<keyword evidence="2" id="KW-1185">Reference proteome</keyword>
<protein>
    <recommendedName>
        <fullName evidence="3">Copper chaperone PCu(A)C</fullName>
    </recommendedName>
</protein>
<name>A0A221KC78_VITFI</name>
<dbReference type="Pfam" id="PF04314">
    <property type="entry name" value="PCuAC"/>
    <property type="match status" value="1"/>
</dbReference>
<dbReference type="AlphaFoldDB" id="A0A221KC78"/>
<dbReference type="PANTHER" id="PTHR36302:SF1">
    <property type="entry name" value="COPPER CHAPERONE PCU(A)C"/>
    <property type="match status" value="1"/>
</dbReference>
<dbReference type="SUPFAM" id="SSF110087">
    <property type="entry name" value="DR1885-like metal-binding protein"/>
    <property type="match status" value="1"/>
</dbReference>
<gene>
    <name evidence="1" type="ORF">VITFI_CDS0854</name>
</gene>
<evidence type="ECO:0000313" key="2">
    <source>
        <dbReference type="Proteomes" id="UP000199729"/>
    </source>
</evidence>
<dbReference type="InterPro" id="IPR036182">
    <property type="entry name" value="PCuAC_sf"/>
</dbReference>
<dbReference type="InterPro" id="IPR007410">
    <property type="entry name" value="LpqE-like"/>
</dbReference>
<accession>A0A221KC78</accession>
<dbReference type="Proteomes" id="UP000199729">
    <property type="component" value="Chromosome"/>
</dbReference>
<evidence type="ECO:0000313" key="1">
    <source>
        <dbReference type="EMBL" id="ASM76632.1"/>
    </source>
</evidence>
<evidence type="ECO:0008006" key="3">
    <source>
        <dbReference type="Google" id="ProtNLM"/>
    </source>
</evidence>
<dbReference type="EMBL" id="CP022423">
    <property type="protein sequence ID" value="ASM76632.1"/>
    <property type="molecule type" value="Genomic_DNA"/>
</dbReference>